<dbReference type="Gene3D" id="1.10.1660.10">
    <property type="match status" value="1"/>
</dbReference>
<evidence type="ECO:0000256" key="1">
    <source>
        <dbReference type="ARBA" id="ARBA00022491"/>
    </source>
</evidence>
<keyword evidence="3" id="KW-0238">DNA-binding</keyword>
<evidence type="ECO:0000256" key="4">
    <source>
        <dbReference type="ARBA" id="ARBA00023163"/>
    </source>
</evidence>
<evidence type="ECO:0000313" key="6">
    <source>
        <dbReference type="EMBL" id="TVT59323.1"/>
    </source>
</evidence>
<gene>
    <name evidence="6" type="ORF">FNH05_05450</name>
</gene>
<dbReference type="InterPro" id="IPR047057">
    <property type="entry name" value="MerR_fam"/>
</dbReference>
<dbReference type="SMART" id="SM00422">
    <property type="entry name" value="HTH_MERR"/>
    <property type="match status" value="1"/>
</dbReference>
<keyword evidence="2" id="KW-0805">Transcription regulation</keyword>
<evidence type="ECO:0000313" key="7">
    <source>
        <dbReference type="Proteomes" id="UP000320011"/>
    </source>
</evidence>
<dbReference type="PROSITE" id="PS50937">
    <property type="entry name" value="HTH_MERR_2"/>
    <property type="match status" value="1"/>
</dbReference>
<keyword evidence="7" id="KW-1185">Reference proteome</keyword>
<sequence length="325" mass="36640">MNELYPIGDVARRTGLSVSAIRFYADEGVVTPTGLTEGGFRQYDVHAIARLELVRTLRDLGASLDDIRQVLAAETTLHDLAATHLRLVEGQLRQFRARRAVLRTIVRQHTTTEQVSLIHKLVSMSDDDRDRLINQFWDFVTEGLDVHPSYPDRLHSQRPRLPEEPSTEQLEAWIELAEIVQDEEFRTAVRDFFRRAFGTEKGKLMATPEMMARAERHRKLLLEARAAQQAGVPADSRQARDIAERVAADAAEFTAALTGEHDPDRARRGIVEFDRNGKAAQWRAKSTGLKLLTRYQSLLATINGTPKPDPDQATAVREWMAAALS</sequence>
<evidence type="ECO:0000259" key="5">
    <source>
        <dbReference type="PROSITE" id="PS50937"/>
    </source>
</evidence>
<dbReference type="GO" id="GO:0003700">
    <property type="term" value="F:DNA-binding transcription factor activity"/>
    <property type="evidence" value="ECO:0007669"/>
    <property type="project" value="InterPro"/>
</dbReference>
<evidence type="ECO:0000256" key="2">
    <source>
        <dbReference type="ARBA" id="ARBA00023015"/>
    </source>
</evidence>
<organism evidence="6 7">
    <name type="scientific">Amycolatopsis rhizosphaerae</name>
    <dbReference type="NCBI Taxonomy" id="2053003"/>
    <lineage>
        <taxon>Bacteria</taxon>
        <taxon>Bacillati</taxon>
        <taxon>Actinomycetota</taxon>
        <taxon>Actinomycetes</taxon>
        <taxon>Pseudonocardiales</taxon>
        <taxon>Pseudonocardiaceae</taxon>
        <taxon>Amycolatopsis</taxon>
    </lineage>
</organism>
<protein>
    <submittedName>
        <fullName evidence="6">MerR family transcriptional regulator</fullName>
    </submittedName>
</protein>
<name>A0A558DEM1_9PSEU</name>
<dbReference type="CDD" id="cd00592">
    <property type="entry name" value="HTH_MerR-like"/>
    <property type="match status" value="1"/>
</dbReference>
<dbReference type="EMBL" id="VJWX01000031">
    <property type="protein sequence ID" value="TVT59323.1"/>
    <property type="molecule type" value="Genomic_DNA"/>
</dbReference>
<dbReference type="SUPFAM" id="SSF46955">
    <property type="entry name" value="Putative DNA-binding domain"/>
    <property type="match status" value="1"/>
</dbReference>
<keyword evidence="4" id="KW-0804">Transcription</keyword>
<dbReference type="Proteomes" id="UP000320011">
    <property type="component" value="Unassembled WGS sequence"/>
</dbReference>
<keyword evidence="1" id="KW-0678">Repressor</keyword>
<comment type="caution">
    <text evidence="6">The sequence shown here is derived from an EMBL/GenBank/DDBJ whole genome shotgun (WGS) entry which is preliminary data.</text>
</comment>
<dbReference type="RefSeq" id="WP_144586163.1">
    <property type="nucleotide sequence ID" value="NZ_VJWX01000031.1"/>
</dbReference>
<proteinExistence type="predicted"/>
<dbReference type="Pfam" id="PF13411">
    <property type="entry name" value="MerR_1"/>
    <property type="match status" value="1"/>
</dbReference>
<accession>A0A558DEM1</accession>
<reference evidence="6 7" key="2">
    <citation type="submission" date="2019-08" db="EMBL/GenBank/DDBJ databases">
        <title>Amycolatopsis acidicola sp. nov., isolated from peat swamp forest soil.</title>
        <authorList>
            <person name="Srisuk N."/>
        </authorList>
    </citation>
    <scope>NUCLEOTIDE SEQUENCE [LARGE SCALE GENOMIC DNA]</scope>
    <source>
        <strain evidence="6 7">TBRC 6029</strain>
    </source>
</reference>
<dbReference type="AlphaFoldDB" id="A0A558DEM1"/>
<reference evidence="6 7" key="1">
    <citation type="submission" date="2019-07" db="EMBL/GenBank/DDBJ databases">
        <authorList>
            <person name="Duangmal K."/>
            <person name="Teo W.F.A."/>
        </authorList>
    </citation>
    <scope>NUCLEOTIDE SEQUENCE [LARGE SCALE GENOMIC DNA]</scope>
    <source>
        <strain evidence="6 7">TBRC 6029</strain>
    </source>
</reference>
<dbReference type="InterPro" id="IPR009061">
    <property type="entry name" value="DNA-bd_dom_put_sf"/>
</dbReference>
<feature type="domain" description="HTH merR-type" evidence="5">
    <location>
        <begin position="4"/>
        <end position="73"/>
    </location>
</feature>
<dbReference type="PRINTS" id="PR00040">
    <property type="entry name" value="HTHMERR"/>
</dbReference>
<dbReference type="PANTHER" id="PTHR30204">
    <property type="entry name" value="REDOX-CYCLING DRUG-SENSING TRANSCRIPTIONAL ACTIVATOR SOXR"/>
    <property type="match status" value="1"/>
</dbReference>
<dbReference type="GO" id="GO:0003677">
    <property type="term" value="F:DNA binding"/>
    <property type="evidence" value="ECO:0007669"/>
    <property type="project" value="UniProtKB-KW"/>
</dbReference>
<dbReference type="OrthoDB" id="9809391at2"/>
<dbReference type="PANTHER" id="PTHR30204:SF69">
    <property type="entry name" value="MERR-FAMILY TRANSCRIPTIONAL REGULATOR"/>
    <property type="match status" value="1"/>
</dbReference>
<evidence type="ECO:0000256" key="3">
    <source>
        <dbReference type="ARBA" id="ARBA00023125"/>
    </source>
</evidence>
<dbReference type="InterPro" id="IPR000551">
    <property type="entry name" value="MerR-type_HTH_dom"/>
</dbReference>